<dbReference type="GO" id="GO:0008476">
    <property type="term" value="F:protein-tyrosine sulfotransferase activity"/>
    <property type="evidence" value="ECO:0007669"/>
    <property type="project" value="InterPro"/>
</dbReference>
<dbReference type="KEGG" id="azq:G3580_03430"/>
<dbReference type="PANTHER" id="PTHR12788">
    <property type="entry name" value="PROTEIN-TYROSINE SULFOTRANSFERASE 2"/>
    <property type="match status" value="1"/>
</dbReference>
<gene>
    <name evidence="2" type="ORF">G3580_03430</name>
</gene>
<dbReference type="InterPro" id="IPR026634">
    <property type="entry name" value="TPST-like"/>
</dbReference>
<evidence type="ECO:0000313" key="3">
    <source>
        <dbReference type="Proteomes" id="UP000501991"/>
    </source>
</evidence>
<sequence>MVAQIDSTYRQYGLKKTLRRLVSYGAFEGRPLTTRGRWINPVVFRFLKGLAQFPGQPQLRAPIFITGLGRSGTTILGVLLSVHQDVAFLNEPKAMWHLIDPSQDLNANYSDTGGCYELDPASIDADTRRRAHRLFRRYAGLVGAKRVVDKYPELIFRVDYVRTLFPDARIVFITRRGPDAVPSVVKWSERLGVSDGDCRDDWWGRNDVKWAYLCEQVLMRYPRYASVRKHATPALDQENRAALEWIVTMDRGLQEMQAHPELVHRISYEDLLADTDHALAALLDFCGLDHDASVFQYAKTRLHDNPAKPWPNLLPEVHALFAETMANLGYHNEPSRPL</sequence>
<dbReference type="RefSeq" id="WP_173763936.1">
    <property type="nucleotide sequence ID" value="NZ_CP048836.1"/>
</dbReference>
<proteinExistence type="predicted"/>
<name>A0A6C1B1S7_9RHOO</name>
<dbReference type="PANTHER" id="PTHR12788:SF10">
    <property type="entry name" value="PROTEIN-TYROSINE SULFOTRANSFERASE"/>
    <property type="match status" value="1"/>
</dbReference>
<keyword evidence="1 2" id="KW-0808">Transferase</keyword>
<dbReference type="Proteomes" id="UP000501991">
    <property type="component" value="Chromosome"/>
</dbReference>
<dbReference type="Gene3D" id="3.40.50.300">
    <property type="entry name" value="P-loop containing nucleotide triphosphate hydrolases"/>
    <property type="match status" value="1"/>
</dbReference>
<dbReference type="EMBL" id="CP048836">
    <property type="protein sequence ID" value="QID16768.1"/>
    <property type="molecule type" value="Genomic_DNA"/>
</dbReference>
<dbReference type="SUPFAM" id="SSF52540">
    <property type="entry name" value="P-loop containing nucleoside triphosphate hydrolases"/>
    <property type="match status" value="1"/>
</dbReference>
<evidence type="ECO:0000256" key="1">
    <source>
        <dbReference type="ARBA" id="ARBA00022679"/>
    </source>
</evidence>
<dbReference type="InterPro" id="IPR027417">
    <property type="entry name" value="P-loop_NTPase"/>
</dbReference>
<keyword evidence="3" id="KW-1185">Reference proteome</keyword>
<organism evidence="2 3">
    <name type="scientific">Nitrogeniibacter mangrovi</name>
    <dbReference type="NCBI Taxonomy" id="2016596"/>
    <lineage>
        <taxon>Bacteria</taxon>
        <taxon>Pseudomonadati</taxon>
        <taxon>Pseudomonadota</taxon>
        <taxon>Betaproteobacteria</taxon>
        <taxon>Rhodocyclales</taxon>
        <taxon>Zoogloeaceae</taxon>
        <taxon>Nitrogeniibacter</taxon>
    </lineage>
</organism>
<dbReference type="Pfam" id="PF13469">
    <property type="entry name" value="Sulfotransfer_3"/>
    <property type="match status" value="2"/>
</dbReference>
<evidence type="ECO:0000313" key="2">
    <source>
        <dbReference type="EMBL" id="QID16768.1"/>
    </source>
</evidence>
<dbReference type="AlphaFoldDB" id="A0A6C1B1S7"/>
<protein>
    <submittedName>
        <fullName evidence="2">Sulfotransferase</fullName>
    </submittedName>
</protein>
<accession>A0A6C1B1S7</accession>
<reference evidence="2 3" key="1">
    <citation type="submission" date="2020-02" db="EMBL/GenBank/DDBJ databases">
        <title>Nitrogenibacter mangrovi gen. nov., sp. nov. isolated from mangrove sediment, a denitrifying betaproteobacterium.</title>
        <authorList>
            <person name="Liao H."/>
            <person name="Tian Y."/>
        </authorList>
    </citation>
    <scope>NUCLEOTIDE SEQUENCE [LARGE SCALE GENOMIC DNA]</scope>
    <source>
        <strain evidence="2 3">M9-3-2</strain>
    </source>
</reference>